<evidence type="ECO:0000313" key="5">
    <source>
        <dbReference type="Proteomes" id="UP000233534"/>
    </source>
</evidence>
<sequence>MSNEIHLFGNSNPNTGNKDPKKIVLTIASLAVIIAVLIVAIKLASKPASDDTGDGGEKLSSKLTEKLSGVFVVDNDIKNASNSKTLAVSGDYLFYADSKGLYRVNKDGSGKLELDTGQISNINVYKDGLYYTKTEATDGSSTYSNKKHQIIRISFDGKKKNEIHTYDCQRISSMLVVNEVVLYQPIVFVPDGGTNEHGESTGSFQTNYVAVSIDGKDATRLHDDTYHSRFAIKYPYNQSELDALLGVDYPETVVKTSRYFIDDTMYFDTQSIQDPKTIRIFSISKANNVLNLIGEHIPDTSSTTPVSLYTNGFVYDGEFIYYVLTERRGTEEKNDLYKIDLNSNNLLFVQTLN</sequence>
<reference evidence="4 6" key="2">
    <citation type="journal article" date="2018" name="Syst. Appl. Microbiol.">
        <title>Characterization and high-quality draft genome sequence of Herbivorax saccincola A7, an anaerobic, alkaliphilic, thermophilic, cellulolytic, and xylanolytic bacterium.</title>
        <authorList>
            <person name="Aikawa S."/>
            <person name="Baramee S."/>
            <person name="Sermsathanaswadi J."/>
            <person name="Thianheng P."/>
            <person name="Tachaapaikoon C."/>
            <person name="Shikata A."/>
            <person name="Waeonukul R."/>
            <person name="Pason P."/>
            <person name="Ratanakhanokchai K."/>
            <person name="Kosugi A."/>
        </authorList>
    </citation>
    <scope>NUCLEOTIDE SEQUENCE [LARGE SCALE GENOMIC DNA]</scope>
    <source>
        <strain evidence="4 6">A7</strain>
    </source>
</reference>
<keyword evidence="1" id="KW-1133">Transmembrane helix</keyword>
<dbReference type="AlphaFoldDB" id="A0A2K9EA84"/>
<keyword evidence="1" id="KW-0472">Membrane</keyword>
<dbReference type="SUPFAM" id="SSF69304">
    <property type="entry name" value="Tricorn protease N-terminal domain"/>
    <property type="match status" value="1"/>
</dbReference>
<evidence type="ECO:0000313" key="6">
    <source>
        <dbReference type="Proteomes" id="UP000239720"/>
    </source>
</evidence>
<dbReference type="OrthoDB" id="2082624at2"/>
<keyword evidence="1" id="KW-0812">Transmembrane</keyword>
<dbReference type="EMBL" id="NEMB01000003">
    <property type="protein sequence ID" value="PQQ65770.1"/>
    <property type="molecule type" value="Genomic_DNA"/>
</dbReference>
<feature type="transmembrane region" description="Helical" evidence="1">
    <location>
        <begin position="23"/>
        <end position="41"/>
    </location>
</feature>
<organism evidence="3 5">
    <name type="scientific">Acetivibrio saccincola</name>
    <dbReference type="NCBI Taxonomy" id="1677857"/>
    <lineage>
        <taxon>Bacteria</taxon>
        <taxon>Bacillati</taxon>
        <taxon>Bacillota</taxon>
        <taxon>Clostridia</taxon>
        <taxon>Eubacteriales</taxon>
        <taxon>Oscillospiraceae</taxon>
        <taxon>Acetivibrio</taxon>
    </lineage>
</organism>
<dbReference type="InterPro" id="IPR032485">
    <property type="entry name" value="LRP1-like_beta_prop"/>
</dbReference>
<accession>A0A2K9EA84</accession>
<evidence type="ECO:0000259" key="2">
    <source>
        <dbReference type="Pfam" id="PF16472"/>
    </source>
</evidence>
<keyword evidence="5" id="KW-1185">Reference proteome</keyword>
<evidence type="ECO:0000256" key="1">
    <source>
        <dbReference type="SAM" id="Phobius"/>
    </source>
</evidence>
<dbReference type="Proteomes" id="UP000239720">
    <property type="component" value="Unassembled WGS sequence"/>
</dbReference>
<gene>
    <name evidence="4" type="ORF">B9R14_02625</name>
    <name evidence="3" type="ORF">HVS_00280</name>
</gene>
<evidence type="ECO:0000313" key="3">
    <source>
        <dbReference type="EMBL" id="AUG56045.1"/>
    </source>
</evidence>
<dbReference type="KEGG" id="hsc:HVS_00280"/>
<protein>
    <recommendedName>
        <fullName evidence="2">Prolow-density lipoprotein receptor-related protein 1-like beta-propeller domain-containing protein</fullName>
    </recommendedName>
</protein>
<reference evidence="3 5" key="1">
    <citation type="submission" date="2017-12" db="EMBL/GenBank/DDBJ databases">
        <title>Complete genome sequence of Herbivorax saccincola GGR1, a novel Cellulosome-producing hydrolytic bacterium in a thermophilic biogas plant, established by Illumina and Nanopore MinION sequencing.</title>
        <authorList>
            <person name="Pechtl A."/>
            <person name="Ruckert C."/>
            <person name="Koeck D.E."/>
            <person name="Maus I."/>
            <person name="Winkler A."/>
            <person name="Kalinowski J."/>
            <person name="Puhler A."/>
            <person name="Schwarz W.W."/>
            <person name="Zverlov V.V."/>
            <person name="Schluter A."/>
            <person name="Liebl W."/>
        </authorList>
    </citation>
    <scope>NUCLEOTIDE SEQUENCE [LARGE SCALE GENOMIC DNA]</scope>
    <source>
        <strain evidence="3">GGR1</strain>
        <strain evidence="5">SR1</strain>
    </source>
</reference>
<dbReference type="EMBL" id="CP025197">
    <property type="protein sequence ID" value="AUG56045.1"/>
    <property type="molecule type" value="Genomic_DNA"/>
</dbReference>
<dbReference type="Proteomes" id="UP000233534">
    <property type="component" value="Chromosome"/>
</dbReference>
<dbReference type="Pfam" id="PF16472">
    <property type="entry name" value="DUF5050"/>
    <property type="match status" value="1"/>
</dbReference>
<evidence type="ECO:0000313" key="4">
    <source>
        <dbReference type="EMBL" id="PQQ65770.1"/>
    </source>
</evidence>
<dbReference type="RefSeq" id="WP_101298488.1">
    <property type="nucleotide sequence ID" value="NZ_CP025197.1"/>
</dbReference>
<name>A0A2K9EA84_9FIRM</name>
<feature type="domain" description="Prolow-density lipoprotein receptor-related protein 1-like beta-propeller" evidence="2">
    <location>
        <begin position="78"/>
        <end position="227"/>
    </location>
</feature>
<proteinExistence type="predicted"/>